<keyword evidence="1" id="KW-1185">Reference proteome</keyword>
<reference evidence="2" key="1">
    <citation type="submission" date="2022-11" db="UniProtKB">
        <authorList>
            <consortium name="WormBaseParasite"/>
        </authorList>
    </citation>
    <scope>IDENTIFICATION</scope>
</reference>
<organism evidence="1 2">
    <name type="scientific">Romanomermis culicivorax</name>
    <name type="common">Nematode worm</name>
    <dbReference type="NCBI Taxonomy" id="13658"/>
    <lineage>
        <taxon>Eukaryota</taxon>
        <taxon>Metazoa</taxon>
        <taxon>Ecdysozoa</taxon>
        <taxon>Nematoda</taxon>
        <taxon>Enoplea</taxon>
        <taxon>Dorylaimia</taxon>
        <taxon>Mermithida</taxon>
        <taxon>Mermithoidea</taxon>
        <taxon>Mermithidae</taxon>
        <taxon>Romanomermis</taxon>
    </lineage>
</organism>
<dbReference type="WBParaSite" id="nRc.2.0.1.t40996-RA">
    <property type="protein sequence ID" value="nRc.2.0.1.t40996-RA"/>
    <property type="gene ID" value="nRc.2.0.1.g40996"/>
</dbReference>
<name>A0A915KQH1_ROMCU</name>
<proteinExistence type="predicted"/>
<dbReference type="Proteomes" id="UP000887565">
    <property type="component" value="Unplaced"/>
</dbReference>
<accession>A0A915KQH1</accession>
<evidence type="ECO:0000313" key="2">
    <source>
        <dbReference type="WBParaSite" id="nRc.2.0.1.t40996-RA"/>
    </source>
</evidence>
<sequence>MVYYLLVLSLIL</sequence>
<protein>
    <submittedName>
        <fullName evidence="2">Uncharacterized protein</fullName>
    </submittedName>
</protein>
<evidence type="ECO:0000313" key="1">
    <source>
        <dbReference type="Proteomes" id="UP000887565"/>
    </source>
</evidence>